<evidence type="ECO:0000256" key="1">
    <source>
        <dbReference type="ARBA" id="ARBA00004442"/>
    </source>
</evidence>
<dbReference type="PROSITE" id="PS51123">
    <property type="entry name" value="OMPA_2"/>
    <property type="match status" value="1"/>
</dbReference>
<dbReference type="OrthoDB" id="9782229at2"/>
<dbReference type="SUPFAM" id="SSF103088">
    <property type="entry name" value="OmpA-like"/>
    <property type="match status" value="1"/>
</dbReference>
<sequence>MENPLVNQIKQYISPTFISSLGLSTNESEEAVNNAFDVAIPALLLKMYHKGDAYLRGMFTEVQNVFSTSDDYDYKFDKTNTLLDGFLGNDKQEFVNQIAGFSNISDTSSQSVLNTAFLGIIDYFKDLNVNFDLSSIKDVLSSNLSSLEAMIPAGIGSFGFLKAVENEPAPVHKEEHHSADANINNVVNNNEENQFKTKDSPYDGPQKDKSGNMLKYILLPLLLGVILIFFLYRGCNKEQVVQERIVTDTVQNDTDTTVITTKVTKEIVVNDQLKLNGYANGIEDQLIAFLNKGDYKTMTEDQLKDIWFNFDDLNFETGTANILPESQVQLENIAKILAAYPDVKIKIGGYTDKTGDETVNKRISTARAEAVKKFLADKGLDNQVVGAEGYGSEFAVHPADASEELRVTDRKVAVSVRN</sequence>
<organism evidence="7 8">
    <name type="scientific">Paenimyroides marinum</name>
    <dbReference type="NCBI Taxonomy" id="1159016"/>
    <lineage>
        <taxon>Bacteria</taxon>
        <taxon>Pseudomonadati</taxon>
        <taxon>Bacteroidota</taxon>
        <taxon>Flavobacteriia</taxon>
        <taxon>Flavobacteriales</taxon>
        <taxon>Flavobacteriaceae</taxon>
        <taxon>Paenimyroides</taxon>
    </lineage>
</organism>
<dbReference type="PANTHER" id="PTHR30329">
    <property type="entry name" value="STATOR ELEMENT OF FLAGELLAR MOTOR COMPLEX"/>
    <property type="match status" value="1"/>
</dbReference>
<feature type="transmembrane region" description="Helical" evidence="5">
    <location>
        <begin position="213"/>
        <end position="232"/>
    </location>
</feature>
<evidence type="ECO:0000256" key="5">
    <source>
        <dbReference type="SAM" id="Phobius"/>
    </source>
</evidence>
<keyword evidence="2 4" id="KW-0472">Membrane</keyword>
<feature type="domain" description="OmpA-like" evidence="6">
    <location>
        <begin position="302"/>
        <end position="418"/>
    </location>
</feature>
<accession>A0A1H6KHN5</accession>
<comment type="subcellular location">
    <subcellularLocation>
        <location evidence="1">Cell outer membrane</location>
    </subcellularLocation>
</comment>
<reference evidence="7 8" key="1">
    <citation type="submission" date="2016-10" db="EMBL/GenBank/DDBJ databases">
        <authorList>
            <person name="de Groot N.N."/>
        </authorList>
    </citation>
    <scope>NUCLEOTIDE SEQUENCE [LARGE SCALE GENOMIC DNA]</scope>
    <source>
        <strain evidence="7 8">CGMCC 1.10825</strain>
    </source>
</reference>
<dbReference type="STRING" id="1159016.SAMN02927937_01214"/>
<dbReference type="Pfam" id="PF00691">
    <property type="entry name" value="OmpA"/>
    <property type="match status" value="1"/>
</dbReference>
<keyword evidence="5" id="KW-0812">Transmembrane</keyword>
<dbReference type="CDD" id="cd07185">
    <property type="entry name" value="OmpA_C-like"/>
    <property type="match status" value="1"/>
</dbReference>
<protein>
    <submittedName>
        <fullName evidence="7">OmpA family protein</fullName>
    </submittedName>
</protein>
<evidence type="ECO:0000313" key="7">
    <source>
        <dbReference type="EMBL" id="SEH75082.1"/>
    </source>
</evidence>
<dbReference type="EMBL" id="FNXE01000013">
    <property type="protein sequence ID" value="SEH75082.1"/>
    <property type="molecule type" value="Genomic_DNA"/>
</dbReference>
<keyword evidence="5" id="KW-1133">Transmembrane helix</keyword>
<keyword evidence="3" id="KW-0998">Cell outer membrane</keyword>
<dbReference type="InterPro" id="IPR036737">
    <property type="entry name" value="OmpA-like_sf"/>
</dbReference>
<dbReference type="Gene3D" id="3.30.1330.60">
    <property type="entry name" value="OmpA-like domain"/>
    <property type="match status" value="1"/>
</dbReference>
<dbReference type="Proteomes" id="UP000199634">
    <property type="component" value="Unassembled WGS sequence"/>
</dbReference>
<dbReference type="PANTHER" id="PTHR30329:SF21">
    <property type="entry name" value="LIPOPROTEIN YIAD-RELATED"/>
    <property type="match status" value="1"/>
</dbReference>
<dbReference type="InterPro" id="IPR050330">
    <property type="entry name" value="Bact_OuterMem_StrucFunc"/>
</dbReference>
<dbReference type="PRINTS" id="PR01021">
    <property type="entry name" value="OMPADOMAIN"/>
</dbReference>
<dbReference type="AlphaFoldDB" id="A0A1H6KHN5"/>
<evidence type="ECO:0000256" key="2">
    <source>
        <dbReference type="ARBA" id="ARBA00023136"/>
    </source>
</evidence>
<dbReference type="InterPro" id="IPR006665">
    <property type="entry name" value="OmpA-like"/>
</dbReference>
<dbReference type="InterPro" id="IPR006664">
    <property type="entry name" value="OMP_bac"/>
</dbReference>
<gene>
    <name evidence="7" type="ORF">SAMN02927937_01214</name>
</gene>
<keyword evidence="8" id="KW-1185">Reference proteome</keyword>
<proteinExistence type="predicted"/>
<dbReference type="RefSeq" id="WP_091097414.1">
    <property type="nucleotide sequence ID" value="NZ_FNXE01000013.1"/>
</dbReference>
<dbReference type="GO" id="GO:0009279">
    <property type="term" value="C:cell outer membrane"/>
    <property type="evidence" value="ECO:0007669"/>
    <property type="project" value="UniProtKB-SubCell"/>
</dbReference>
<evidence type="ECO:0000259" key="6">
    <source>
        <dbReference type="PROSITE" id="PS51123"/>
    </source>
</evidence>
<evidence type="ECO:0000256" key="4">
    <source>
        <dbReference type="PROSITE-ProRule" id="PRU00473"/>
    </source>
</evidence>
<evidence type="ECO:0000256" key="3">
    <source>
        <dbReference type="ARBA" id="ARBA00023237"/>
    </source>
</evidence>
<name>A0A1H6KHN5_9FLAO</name>
<evidence type="ECO:0000313" key="8">
    <source>
        <dbReference type="Proteomes" id="UP000199634"/>
    </source>
</evidence>